<dbReference type="EMBL" id="CAKMRJ010004445">
    <property type="protein sequence ID" value="CAH1437806.1"/>
    <property type="molecule type" value="Genomic_DNA"/>
</dbReference>
<dbReference type="CDD" id="cd09272">
    <property type="entry name" value="RNase_HI_RT_Ty1"/>
    <property type="match status" value="1"/>
</dbReference>
<name>A0AAU9NJ19_9ASTR</name>
<dbReference type="PANTHER" id="PTHR11439:SF486">
    <property type="entry name" value="RLK (RECEPTOR-LIKE KINASE) PROTEIN, PUTATIVE-RELATED"/>
    <property type="match status" value="1"/>
</dbReference>
<dbReference type="PANTHER" id="PTHR11439">
    <property type="entry name" value="GAG-POL-RELATED RETROTRANSPOSON"/>
    <property type="match status" value="1"/>
</dbReference>
<evidence type="ECO:0000313" key="2">
    <source>
        <dbReference type="Proteomes" id="UP001157418"/>
    </source>
</evidence>
<evidence type="ECO:0000313" key="1">
    <source>
        <dbReference type="EMBL" id="CAH1437806.1"/>
    </source>
</evidence>
<gene>
    <name evidence="1" type="ORF">LVIROSA_LOCUS24101</name>
</gene>
<dbReference type="Proteomes" id="UP001157418">
    <property type="component" value="Unassembled WGS sequence"/>
</dbReference>
<reference evidence="1 2" key="1">
    <citation type="submission" date="2022-01" db="EMBL/GenBank/DDBJ databases">
        <authorList>
            <person name="Xiong W."/>
            <person name="Schranz E."/>
        </authorList>
    </citation>
    <scope>NUCLEOTIDE SEQUENCE [LARGE SCALE GENOMIC DNA]</scope>
</reference>
<organism evidence="1 2">
    <name type="scientific">Lactuca virosa</name>
    <dbReference type="NCBI Taxonomy" id="75947"/>
    <lineage>
        <taxon>Eukaryota</taxon>
        <taxon>Viridiplantae</taxon>
        <taxon>Streptophyta</taxon>
        <taxon>Embryophyta</taxon>
        <taxon>Tracheophyta</taxon>
        <taxon>Spermatophyta</taxon>
        <taxon>Magnoliopsida</taxon>
        <taxon>eudicotyledons</taxon>
        <taxon>Gunneridae</taxon>
        <taxon>Pentapetalae</taxon>
        <taxon>asterids</taxon>
        <taxon>campanulids</taxon>
        <taxon>Asterales</taxon>
        <taxon>Asteraceae</taxon>
        <taxon>Cichorioideae</taxon>
        <taxon>Cichorieae</taxon>
        <taxon>Lactucinae</taxon>
        <taxon>Lactuca</taxon>
    </lineage>
</organism>
<dbReference type="InterPro" id="IPR043502">
    <property type="entry name" value="DNA/RNA_pol_sf"/>
</dbReference>
<accession>A0AAU9NJ19</accession>
<keyword evidence="2" id="KW-1185">Reference proteome</keyword>
<comment type="caution">
    <text evidence="1">The sequence shown here is derived from an EMBL/GenBank/DDBJ whole genome shotgun (WGS) entry which is preliminary data.</text>
</comment>
<proteinExistence type="predicted"/>
<dbReference type="SUPFAM" id="SSF56672">
    <property type="entry name" value="DNA/RNA polymerases"/>
    <property type="match status" value="1"/>
</dbReference>
<sequence>MEIARSRKGISVSQRKYTLDLLEETGLLGCKPASVPMEPGIKFRTESEDEQVDKGRYQRLVGKLIYLAHTRPDIGFAVGMVSRFMNAPTTRHMKVVFQILHYLKKNPGYGLLFKKTGERGVNIYTDADWGGFCVDGRSTSGYCTFVWGNLVTWRSKKQSVVARSSAEAEFRAMCQGICEGICILSISSVFYSRVTEIISSNPLQIWDKQSRWQVVKALGYYFELLSKWAY</sequence>
<evidence type="ECO:0008006" key="3">
    <source>
        <dbReference type="Google" id="ProtNLM"/>
    </source>
</evidence>
<protein>
    <recommendedName>
        <fullName evidence="3">Reverse transcriptase Ty1/copia-type domain-containing protein</fullName>
    </recommendedName>
</protein>
<dbReference type="AlphaFoldDB" id="A0AAU9NJ19"/>